<keyword evidence="1" id="KW-0812">Transmembrane</keyword>
<keyword evidence="1" id="KW-0472">Membrane</keyword>
<dbReference type="AlphaFoldDB" id="A0AAD6CN32"/>
<reference evidence="2 3" key="1">
    <citation type="journal article" date="2023" name="IMA Fungus">
        <title>Comparative genomic study of the Penicillium genus elucidates a diverse pangenome and 15 lateral gene transfer events.</title>
        <authorList>
            <person name="Petersen C."/>
            <person name="Sorensen T."/>
            <person name="Nielsen M.R."/>
            <person name="Sondergaard T.E."/>
            <person name="Sorensen J.L."/>
            <person name="Fitzpatrick D.A."/>
            <person name="Frisvad J.C."/>
            <person name="Nielsen K.L."/>
        </authorList>
    </citation>
    <scope>NUCLEOTIDE SEQUENCE [LARGE SCALE GENOMIC DNA]</scope>
    <source>
        <strain evidence="2 3">IBT 35679</strain>
    </source>
</reference>
<proteinExistence type="predicted"/>
<evidence type="ECO:0008006" key="4">
    <source>
        <dbReference type="Google" id="ProtNLM"/>
    </source>
</evidence>
<dbReference type="EMBL" id="JAQIZZ010000008">
    <property type="protein sequence ID" value="KAJ5526306.1"/>
    <property type="molecule type" value="Genomic_DNA"/>
</dbReference>
<sequence length="254" mass="27773">MSGNFTFPTSTEYQFIVADLVNVTWDITAPRLALYETCGTSNRALEDQIANNYSYVWIATRKDYVEDGCTFMLQPFTEQGEAYGNNITSVTFGVSERYTDDPSPVSYNFVTTSPTTSATTTTRVSATPLTTSTSATYNTEASLQSHGLSKASKIGIGLGVTLGILLLAIGGWLLYKFRMKSRKGRTQAITVMNQTDEGIAPLPGFERKGPLNTRLSQAETVGDISQLSSDNERLAVGNENRLSELMSTTRAELY</sequence>
<gene>
    <name evidence="2" type="ORF">N7494_012956</name>
</gene>
<accession>A0AAD6CN32</accession>
<evidence type="ECO:0000313" key="3">
    <source>
        <dbReference type="Proteomes" id="UP001220324"/>
    </source>
</evidence>
<keyword evidence="3" id="KW-1185">Reference proteome</keyword>
<protein>
    <recommendedName>
        <fullName evidence="4">Mid2 domain-containing protein</fullName>
    </recommendedName>
</protein>
<comment type="caution">
    <text evidence="2">The sequence shown here is derived from an EMBL/GenBank/DDBJ whole genome shotgun (WGS) entry which is preliminary data.</text>
</comment>
<evidence type="ECO:0000256" key="1">
    <source>
        <dbReference type="SAM" id="Phobius"/>
    </source>
</evidence>
<dbReference type="Proteomes" id="UP001220324">
    <property type="component" value="Unassembled WGS sequence"/>
</dbReference>
<keyword evidence="1" id="KW-1133">Transmembrane helix</keyword>
<feature type="transmembrane region" description="Helical" evidence="1">
    <location>
        <begin position="154"/>
        <end position="175"/>
    </location>
</feature>
<evidence type="ECO:0000313" key="2">
    <source>
        <dbReference type="EMBL" id="KAJ5526306.1"/>
    </source>
</evidence>
<organism evidence="2 3">
    <name type="scientific">Penicillium frequentans</name>
    <dbReference type="NCBI Taxonomy" id="3151616"/>
    <lineage>
        <taxon>Eukaryota</taxon>
        <taxon>Fungi</taxon>
        <taxon>Dikarya</taxon>
        <taxon>Ascomycota</taxon>
        <taxon>Pezizomycotina</taxon>
        <taxon>Eurotiomycetes</taxon>
        <taxon>Eurotiomycetidae</taxon>
        <taxon>Eurotiales</taxon>
        <taxon>Aspergillaceae</taxon>
        <taxon>Penicillium</taxon>
    </lineage>
</organism>
<name>A0AAD6CN32_9EURO</name>